<feature type="domain" description="HIG1" evidence="6">
    <location>
        <begin position="90"/>
        <end position="181"/>
    </location>
</feature>
<accession>A0A2H3JI29</accession>
<evidence type="ECO:0000256" key="2">
    <source>
        <dbReference type="ARBA" id="ARBA00022692"/>
    </source>
</evidence>
<evidence type="ECO:0000313" key="7">
    <source>
        <dbReference type="EMBL" id="PCH41531.1"/>
    </source>
</evidence>
<dbReference type="PANTHER" id="PTHR28018:SF3">
    <property type="entry name" value="RESPIRATORY SUPERCOMPLEX FACTOR 2, MITOCHONDRIAL"/>
    <property type="match status" value="1"/>
</dbReference>
<evidence type="ECO:0000256" key="5">
    <source>
        <dbReference type="SAM" id="Phobius"/>
    </source>
</evidence>
<keyword evidence="2 5" id="KW-0812">Transmembrane</keyword>
<comment type="subcellular location">
    <subcellularLocation>
        <location evidence="1">Mitochondrion</location>
    </subcellularLocation>
</comment>
<dbReference type="GO" id="GO:0005739">
    <property type="term" value="C:mitochondrion"/>
    <property type="evidence" value="ECO:0007669"/>
    <property type="project" value="UniProtKB-SubCell"/>
</dbReference>
<dbReference type="STRING" id="742152.A0A2H3JI29"/>
<keyword evidence="4 5" id="KW-0472">Membrane</keyword>
<feature type="transmembrane region" description="Helical" evidence="5">
    <location>
        <begin position="20"/>
        <end position="38"/>
    </location>
</feature>
<evidence type="ECO:0000256" key="4">
    <source>
        <dbReference type="ARBA" id="ARBA00023136"/>
    </source>
</evidence>
<dbReference type="PROSITE" id="PS51503">
    <property type="entry name" value="HIG1"/>
    <property type="match status" value="1"/>
</dbReference>
<keyword evidence="3 5" id="KW-1133">Transmembrane helix</keyword>
<dbReference type="AlphaFoldDB" id="A0A2H3JI29"/>
<keyword evidence="8" id="KW-1185">Reference proteome</keyword>
<proteinExistence type="predicted"/>
<evidence type="ECO:0000259" key="6">
    <source>
        <dbReference type="PROSITE" id="PS51503"/>
    </source>
</evidence>
<sequence>MKIATEEELAGHYRATVRGAIEGTLGALAVSVPASYYMHRRWAAYRALPIQLKTMGVIMVVAPLFAIQAERRGVQFDQSTWTGAGMRELEREERAQQSRWNMLGQREKLMDWAMRNQYKVILGSWATSMAIAGALVMRNKHQTMSQKVVQARMWAQGLTIGVIIAAGIATHSQRKEAQEHRQVDHTWQNMVEEFQAEEKMAQAKIPHMLPASSA</sequence>
<evidence type="ECO:0000256" key="1">
    <source>
        <dbReference type="ARBA" id="ARBA00004173"/>
    </source>
</evidence>
<dbReference type="EMBL" id="KB468113">
    <property type="protein sequence ID" value="PCH41531.1"/>
    <property type="molecule type" value="Genomic_DNA"/>
</dbReference>
<dbReference type="OrthoDB" id="1915122at2759"/>
<feature type="transmembrane region" description="Helical" evidence="5">
    <location>
        <begin position="118"/>
        <end position="137"/>
    </location>
</feature>
<organism evidence="7 8">
    <name type="scientific">Wolfiporia cocos (strain MD-104)</name>
    <name type="common">Brown rot fungus</name>
    <dbReference type="NCBI Taxonomy" id="742152"/>
    <lineage>
        <taxon>Eukaryota</taxon>
        <taxon>Fungi</taxon>
        <taxon>Dikarya</taxon>
        <taxon>Basidiomycota</taxon>
        <taxon>Agaricomycotina</taxon>
        <taxon>Agaricomycetes</taxon>
        <taxon>Polyporales</taxon>
        <taxon>Phaeolaceae</taxon>
        <taxon>Wolfiporia</taxon>
    </lineage>
</organism>
<dbReference type="GO" id="GO:0033617">
    <property type="term" value="P:mitochondrial respiratory chain complex IV assembly"/>
    <property type="evidence" value="ECO:0007669"/>
    <property type="project" value="TreeGrafter"/>
</dbReference>
<dbReference type="InterPro" id="IPR040153">
    <property type="entry name" value="Rcf2"/>
</dbReference>
<evidence type="ECO:0000313" key="8">
    <source>
        <dbReference type="Proteomes" id="UP000218811"/>
    </source>
</evidence>
<name>A0A2H3JI29_WOLCO</name>
<gene>
    <name evidence="7" type="ORF">WOLCODRAFT_24814</name>
</gene>
<dbReference type="InterPro" id="IPR007667">
    <property type="entry name" value="Hypoxia_induced_domain"/>
</dbReference>
<protein>
    <recommendedName>
        <fullName evidence="6">HIG1 domain-containing protein</fullName>
    </recommendedName>
</protein>
<dbReference type="OMA" id="LWMDMVE"/>
<dbReference type="PANTHER" id="PTHR28018">
    <property type="entry name" value="RESPIRATORY SUPERCOMPLEX FACTOR 2, MITOCHONDRIAL"/>
    <property type="match status" value="1"/>
</dbReference>
<dbReference type="Proteomes" id="UP000218811">
    <property type="component" value="Unassembled WGS sequence"/>
</dbReference>
<evidence type="ECO:0000256" key="3">
    <source>
        <dbReference type="ARBA" id="ARBA00022989"/>
    </source>
</evidence>
<dbReference type="Pfam" id="PF04588">
    <property type="entry name" value="HIG_1_N"/>
    <property type="match status" value="1"/>
</dbReference>
<reference evidence="7 8" key="1">
    <citation type="journal article" date="2012" name="Science">
        <title>The Paleozoic origin of enzymatic lignin decomposition reconstructed from 31 fungal genomes.</title>
        <authorList>
            <person name="Floudas D."/>
            <person name="Binder M."/>
            <person name="Riley R."/>
            <person name="Barry K."/>
            <person name="Blanchette R.A."/>
            <person name="Henrissat B."/>
            <person name="Martinez A.T."/>
            <person name="Otillar R."/>
            <person name="Spatafora J.W."/>
            <person name="Yadav J.S."/>
            <person name="Aerts A."/>
            <person name="Benoit I."/>
            <person name="Boyd A."/>
            <person name="Carlson A."/>
            <person name="Copeland A."/>
            <person name="Coutinho P.M."/>
            <person name="de Vries R.P."/>
            <person name="Ferreira P."/>
            <person name="Findley K."/>
            <person name="Foster B."/>
            <person name="Gaskell J."/>
            <person name="Glotzer D."/>
            <person name="Gorecki P."/>
            <person name="Heitman J."/>
            <person name="Hesse C."/>
            <person name="Hori C."/>
            <person name="Igarashi K."/>
            <person name="Jurgens J.A."/>
            <person name="Kallen N."/>
            <person name="Kersten P."/>
            <person name="Kohler A."/>
            <person name="Kuees U."/>
            <person name="Kumar T.K.A."/>
            <person name="Kuo A."/>
            <person name="LaButti K."/>
            <person name="Larrondo L.F."/>
            <person name="Lindquist E."/>
            <person name="Ling A."/>
            <person name="Lombard V."/>
            <person name="Lucas S."/>
            <person name="Lundell T."/>
            <person name="Martin R."/>
            <person name="McLaughlin D.J."/>
            <person name="Morgenstern I."/>
            <person name="Morin E."/>
            <person name="Murat C."/>
            <person name="Nagy L.G."/>
            <person name="Nolan M."/>
            <person name="Ohm R.A."/>
            <person name="Patyshakuliyeva A."/>
            <person name="Rokas A."/>
            <person name="Ruiz-Duenas F.J."/>
            <person name="Sabat G."/>
            <person name="Salamov A."/>
            <person name="Samejima M."/>
            <person name="Schmutz J."/>
            <person name="Slot J.C."/>
            <person name="St John F."/>
            <person name="Stenlid J."/>
            <person name="Sun H."/>
            <person name="Sun S."/>
            <person name="Syed K."/>
            <person name="Tsang A."/>
            <person name="Wiebenga A."/>
            <person name="Young D."/>
            <person name="Pisabarro A."/>
            <person name="Eastwood D.C."/>
            <person name="Martin F."/>
            <person name="Cullen D."/>
            <person name="Grigoriev I.V."/>
            <person name="Hibbett D.S."/>
        </authorList>
    </citation>
    <scope>NUCLEOTIDE SEQUENCE [LARGE SCALE GENOMIC DNA]</scope>
    <source>
        <strain evidence="7 8">MD-104</strain>
    </source>
</reference>